<reference evidence="2 3" key="1">
    <citation type="submission" date="2018-09" db="EMBL/GenBank/DDBJ databases">
        <title>YIM PH21274 draft genome.</title>
        <authorList>
            <person name="Miao C."/>
        </authorList>
    </citation>
    <scope>NUCLEOTIDE SEQUENCE [LARGE SCALE GENOMIC DNA]</scope>
    <source>
        <strain evidence="2 3">YIM PH 21724</strain>
    </source>
</reference>
<organism evidence="2 3">
    <name type="scientific">Nocardia panacis</name>
    <dbReference type="NCBI Taxonomy" id="2340916"/>
    <lineage>
        <taxon>Bacteria</taxon>
        <taxon>Bacillati</taxon>
        <taxon>Actinomycetota</taxon>
        <taxon>Actinomycetes</taxon>
        <taxon>Mycobacteriales</taxon>
        <taxon>Nocardiaceae</taxon>
        <taxon>Nocardia</taxon>
    </lineage>
</organism>
<comment type="caution">
    <text evidence="2">The sequence shown here is derived from an EMBL/GenBank/DDBJ whole genome shotgun (WGS) entry which is preliminary data.</text>
</comment>
<dbReference type="Proteomes" id="UP000266677">
    <property type="component" value="Unassembled WGS sequence"/>
</dbReference>
<dbReference type="Gene3D" id="3.40.50.720">
    <property type="entry name" value="NAD(P)-binding Rossmann-like Domain"/>
    <property type="match status" value="1"/>
</dbReference>
<dbReference type="GO" id="GO:0016646">
    <property type="term" value="F:oxidoreductase activity, acting on the CH-NH group of donors, NAD or NADP as acceptor"/>
    <property type="evidence" value="ECO:0007669"/>
    <property type="project" value="TreeGrafter"/>
</dbReference>
<evidence type="ECO:0000259" key="1">
    <source>
        <dbReference type="Pfam" id="PF13460"/>
    </source>
</evidence>
<feature type="domain" description="NAD(P)-binding" evidence="1">
    <location>
        <begin position="7"/>
        <end position="217"/>
    </location>
</feature>
<dbReference type="CDD" id="cd05244">
    <property type="entry name" value="BVR-B_like_SDR_a"/>
    <property type="match status" value="1"/>
</dbReference>
<protein>
    <submittedName>
        <fullName evidence="2">NAD-dependent epimerase/dehydratase family protein</fullName>
    </submittedName>
</protein>
<dbReference type="AlphaFoldDB" id="A0A3A4JKX3"/>
<dbReference type="RefSeq" id="WP_120044827.1">
    <property type="nucleotide sequence ID" value="NZ_QZFU01000045.1"/>
</dbReference>
<evidence type="ECO:0000313" key="2">
    <source>
        <dbReference type="EMBL" id="RJO69245.1"/>
    </source>
</evidence>
<dbReference type="PANTHER" id="PTHR43355">
    <property type="entry name" value="FLAVIN REDUCTASE (NADPH)"/>
    <property type="match status" value="1"/>
</dbReference>
<accession>A0A3A4JKX3</accession>
<dbReference type="EMBL" id="QZFU01000045">
    <property type="protein sequence ID" value="RJO69245.1"/>
    <property type="molecule type" value="Genomic_DNA"/>
</dbReference>
<dbReference type="SUPFAM" id="SSF51735">
    <property type="entry name" value="NAD(P)-binding Rossmann-fold domains"/>
    <property type="match status" value="1"/>
</dbReference>
<evidence type="ECO:0000313" key="3">
    <source>
        <dbReference type="Proteomes" id="UP000266677"/>
    </source>
</evidence>
<dbReference type="Pfam" id="PF13460">
    <property type="entry name" value="NAD_binding_10"/>
    <property type="match status" value="1"/>
</dbReference>
<dbReference type="InterPro" id="IPR016040">
    <property type="entry name" value="NAD(P)-bd_dom"/>
</dbReference>
<proteinExistence type="predicted"/>
<dbReference type="InterPro" id="IPR036291">
    <property type="entry name" value="NAD(P)-bd_dom_sf"/>
</dbReference>
<dbReference type="InterPro" id="IPR051606">
    <property type="entry name" value="Polyketide_Oxido-like"/>
</dbReference>
<sequence>MDIGIFGATGVIGDETVREAVRRGHRVTAFARDAARFPAERETVDWQVADWLDTDSIAAAIGGLDVVISAVNAGYGVPDTIANAQNFVIGARAMIGALERHPSVRLISIGGAGSLEVAPGLQIIESPDFERSLIEDLQVPLAYEAVVRALREALNLYRQSNRNWTSVSPSALRIPAGGERTGRFRIGTDQILVRPDGTSDISAPDLAIALLDEVEQPRFIQRRFTVGY</sequence>
<gene>
    <name evidence="2" type="ORF">D5S18_31850</name>
</gene>
<dbReference type="OrthoDB" id="3191258at2"/>
<dbReference type="PANTHER" id="PTHR43355:SF2">
    <property type="entry name" value="FLAVIN REDUCTASE (NADPH)"/>
    <property type="match status" value="1"/>
</dbReference>
<name>A0A3A4JKX3_9NOCA</name>
<keyword evidence="3" id="KW-1185">Reference proteome</keyword>